<dbReference type="EMBL" id="PVTO01000036">
    <property type="protein sequence ID" value="PRY75172.1"/>
    <property type="molecule type" value="Genomic_DNA"/>
</dbReference>
<dbReference type="Proteomes" id="UP000238205">
    <property type="component" value="Unassembled WGS sequence"/>
</dbReference>
<evidence type="ECO:0000313" key="2">
    <source>
        <dbReference type="EMBL" id="PRY75172.1"/>
    </source>
</evidence>
<evidence type="ECO:0000313" key="3">
    <source>
        <dbReference type="Proteomes" id="UP000238205"/>
    </source>
</evidence>
<dbReference type="InterPro" id="IPR006674">
    <property type="entry name" value="HD_domain"/>
</dbReference>
<organism evidence="2 3">
    <name type="scientific">Alkalibacterium olivapovliticus</name>
    <dbReference type="NCBI Taxonomy" id="99907"/>
    <lineage>
        <taxon>Bacteria</taxon>
        <taxon>Bacillati</taxon>
        <taxon>Bacillota</taxon>
        <taxon>Bacilli</taxon>
        <taxon>Lactobacillales</taxon>
        <taxon>Carnobacteriaceae</taxon>
        <taxon>Alkalibacterium</taxon>
    </lineage>
</organism>
<reference evidence="2 3" key="1">
    <citation type="submission" date="2018-03" db="EMBL/GenBank/DDBJ databases">
        <title>Genomic Encyclopedia of Archaeal and Bacterial Type Strains, Phase II (KMG-II): from individual species to whole genera.</title>
        <authorList>
            <person name="Goeker M."/>
        </authorList>
    </citation>
    <scope>NUCLEOTIDE SEQUENCE [LARGE SCALE GENOMIC DNA]</scope>
    <source>
        <strain evidence="2 3">DSM 13175</strain>
    </source>
</reference>
<dbReference type="Pfam" id="PF01966">
    <property type="entry name" value="HD"/>
    <property type="match status" value="1"/>
</dbReference>
<protein>
    <recommendedName>
        <fullName evidence="1">HD domain-containing protein</fullName>
    </recommendedName>
</protein>
<feature type="domain" description="HD" evidence="1">
    <location>
        <begin position="41"/>
        <end position="145"/>
    </location>
</feature>
<comment type="caution">
    <text evidence="2">The sequence shown here is derived from an EMBL/GenBank/DDBJ whole genome shotgun (WGS) entry which is preliminary data.</text>
</comment>
<evidence type="ECO:0000259" key="1">
    <source>
        <dbReference type="Pfam" id="PF01966"/>
    </source>
</evidence>
<dbReference type="SUPFAM" id="SSF109604">
    <property type="entry name" value="HD-domain/PDEase-like"/>
    <property type="match status" value="1"/>
</dbReference>
<dbReference type="AlphaFoldDB" id="A0A2T0VUN4"/>
<proteinExistence type="predicted"/>
<accession>A0A2T0VUN4</accession>
<name>A0A2T0VUN4_9LACT</name>
<dbReference type="Gene3D" id="1.10.3210.10">
    <property type="entry name" value="Hypothetical protein af1432"/>
    <property type="match status" value="1"/>
</dbReference>
<sequence>MEFVRSIWENDKDYMALVEDLLEDENLLKLDEITHHHYTTRLIHSIYVSYVSYKIAKRLNLNCRAVARAGILHDFFHEGREEIAALKQGSHNCVHPKIAVKNAEILTELSELEKDIILKHMFLTTVGVGVPRYKESMVVTCVDKYCAISEISTPVRMRLKETVSRWGLKLRVVNA</sequence>
<keyword evidence="3" id="KW-1185">Reference proteome</keyword>
<dbReference type="RefSeq" id="WP_106196077.1">
    <property type="nucleotide sequence ID" value="NZ_PVTO01000036.1"/>
</dbReference>
<dbReference type="OrthoDB" id="360187at2"/>
<gene>
    <name evidence="2" type="ORF">CLV38_1363</name>
</gene>